<dbReference type="SUPFAM" id="SSF55469">
    <property type="entry name" value="FMN-dependent nitroreductase-like"/>
    <property type="match status" value="1"/>
</dbReference>
<dbReference type="RefSeq" id="WP_271011084.1">
    <property type="nucleotide sequence ID" value="NZ_JAQIFT010000013.1"/>
</dbReference>
<dbReference type="AlphaFoldDB" id="A0AA42IZU4"/>
<keyword evidence="6" id="KW-1185">Reference proteome</keyword>
<accession>A0AA42IZU4</accession>
<dbReference type="EMBL" id="JAQIFT010000013">
    <property type="protein sequence ID" value="MDA3730456.1"/>
    <property type="molecule type" value="Genomic_DNA"/>
</dbReference>
<dbReference type="Proteomes" id="UP001169242">
    <property type="component" value="Unassembled WGS sequence"/>
</dbReference>
<dbReference type="InterPro" id="IPR000415">
    <property type="entry name" value="Nitroreductase-like"/>
</dbReference>
<evidence type="ECO:0000313" key="6">
    <source>
        <dbReference type="Proteomes" id="UP001169242"/>
    </source>
</evidence>
<reference evidence="5" key="1">
    <citation type="journal article" date="2023" name="Int. J. Syst. Evol. Microbiol.">
        <title>&lt;i&gt;Holtiella tumoricola&lt;/i&gt; gen. nov. sp. nov., isolated from a human clinical sample.</title>
        <authorList>
            <person name="Allen-Vercoe E."/>
            <person name="Daigneault M.C."/>
            <person name="Vancuren S.J."/>
            <person name="Cochrane K."/>
            <person name="O'Neal L.L."/>
            <person name="Sankaranarayanan K."/>
            <person name="Lawson P.A."/>
        </authorList>
    </citation>
    <scope>NUCLEOTIDE SEQUENCE</scope>
    <source>
        <strain evidence="5">CC70A</strain>
    </source>
</reference>
<dbReference type="Pfam" id="PF14512">
    <property type="entry name" value="TM1586_NiRdase"/>
    <property type="match status" value="1"/>
</dbReference>
<name>A0AA42IZU4_9FIRM</name>
<dbReference type="InterPro" id="IPR029478">
    <property type="entry name" value="TM1586_NiRdase"/>
</dbReference>
<organism evidence="5 6">
    <name type="scientific">Holtiella tumoricola</name>
    <dbReference type="NCBI Taxonomy" id="3018743"/>
    <lineage>
        <taxon>Bacteria</taxon>
        <taxon>Bacillati</taxon>
        <taxon>Bacillota</taxon>
        <taxon>Clostridia</taxon>
        <taxon>Lachnospirales</taxon>
        <taxon>Cellulosilyticaceae</taxon>
        <taxon>Holtiella</taxon>
    </lineage>
</organism>
<evidence type="ECO:0000259" key="4">
    <source>
        <dbReference type="Pfam" id="PF14512"/>
    </source>
</evidence>
<proteinExistence type="predicted"/>
<dbReference type="Gene3D" id="3.40.109.30">
    <property type="entry name" value="putative nitroreductase (tm1586), domain 2"/>
    <property type="match status" value="1"/>
</dbReference>
<dbReference type="InterPro" id="IPR050627">
    <property type="entry name" value="Nitroreductase/BluB"/>
</dbReference>
<keyword evidence="2" id="KW-0288">FMN</keyword>
<dbReference type="PANTHER" id="PTHR23026">
    <property type="entry name" value="NADPH NITROREDUCTASE"/>
    <property type="match status" value="1"/>
</dbReference>
<dbReference type="PANTHER" id="PTHR23026:SF90">
    <property type="entry name" value="IODOTYROSINE DEIODINASE 1"/>
    <property type="match status" value="1"/>
</dbReference>
<sequence length="274" mass="30755">MDDTLHQSAKDLIKLRHSVRNYSDTPLSQEVINKIETYIATVENPFHKKVKIKFIKKDLTDKETKFGTYGVIKGANYFLAAACEQDDLSLIALGYTLEKVILYCTALGLGTVWLGGTFNKGGFAKATNLSDTEILPIVSPVGYEGGKKSLIAALIGENTNKRKPYTELFFNQNFDTPLQPNHADPYFEPLEMLRLAPSAINKQPWRVLKDKTMLHFYLSSTKGLTKIDIGIALCHFHLTALEKGISGAFAILNQIKDDQDKNFTYILSWQNESK</sequence>
<feature type="domain" description="Putative nitroreductase TM1586" evidence="4">
    <location>
        <begin position="11"/>
        <end position="240"/>
    </location>
</feature>
<protein>
    <submittedName>
        <fullName evidence="5">Nitroreductase Nfs</fullName>
    </submittedName>
</protein>
<gene>
    <name evidence="5" type="ORF">PBV87_02910</name>
</gene>
<evidence type="ECO:0000256" key="1">
    <source>
        <dbReference type="ARBA" id="ARBA00022630"/>
    </source>
</evidence>
<dbReference type="Gene3D" id="3.40.109.10">
    <property type="entry name" value="NADH Oxidase"/>
    <property type="match status" value="1"/>
</dbReference>
<evidence type="ECO:0000256" key="2">
    <source>
        <dbReference type="ARBA" id="ARBA00022643"/>
    </source>
</evidence>
<evidence type="ECO:0000313" key="5">
    <source>
        <dbReference type="EMBL" id="MDA3730456.1"/>
    </source>
</evidence>
<dbReference type="GO" id="GO:0016491">
    <property type="term" value="F:oxidoreductase activity"/>
    <property type="evidence" value="ECO:0007669"/>
    <property type="project" value="UniProtKB-KW"/>
</dbReference>
<keyword evidence="3" id="KW-0560">Oxidoreductase</keyword>
<evidence type="ECO:0000256" key="3">
    <source>
        <dbReference type="ARBA" id="ARBA00023002"/>
    </source>
</evidence>
<comment type="caution">
    <text evidence="5">The sequence shown here is derived from an EMBL/GenBank/DDBJ whole genome shotgun (WGS) entry which is preliminary data.</text>
</comment>
<keyword evidence="1" id="KW-0285">Flavoprotein</keyword>